<keyword evidence="10" id="KW-0808">Transferase</keyword>
<dbReference type="InterPro" id="IPR050571">
    <property type="entry name" value="Class-IV_PLP-Dep_Aminotrnsfr"/>
</dbReference>
<evidence type="ECO:0000256" key="8">
    <source>
        <dbReference type="ARBA" id="ARBA00048798"/>
    </source>
</evidence>
<proteinExistence type="inferred from homology"/>
<protein>
    <recommendedName>
        <fullName evidence="6">branched-chain-amino-acid transaminase</fullName>
        <ecNumber evidence="6">2.6.1.42</ecNumber>
    </recommendedName>
</protein>
<dbReference type="InterPro" id="IPR036038">
    <property type="entry name" value="Aminotransferase-like"/>
</dbReference>
<dbReference type="PANTHER" id="PTHR42743:SF11">
    <property type="entry name" value="AMINODEOXYCHORISMATE LYASE"/>
    <property type="match status" value="1"/>
</dbReference>
<comment type="function">
    <text evidence="1">Acts on leucine, isoleucine and valine.</text>
</comment>
<keyword evidence="10" id="KW-0032">Aminotransferase</keyword>
<comment type="catalytic activity">
    <reaction evidence="7">
        <text>L-valine + 2-oxoglutarate = 3-methyl-2-oxobutanoate + L-glutamate</text>
        <dbReference type="Rhea" id="RHEA:24813"/>
        <dbReference type="ChEBI" id="CHEBI:11851"/>
        <dbReference type="ChEBI" id="CHEBI:16810"/>
        <dbReference type="ChEBI" id="CHEBI:29985"/>
        <dbReference type="ChEBI" id="CHEBI:57762"/>
        <dbReference type="EC" id="2.6.1.42"/>
    </reaction>
</comment>
<dbReference type="InterPro" id="IPR001544">
    <property type="entry name" value="Aminotrans_IV"/>
</dbReference>
<dbReference type="Gene3D" id="3.30.470.10">
    <property type="match status" value="1"/>
</dbReference>
<sequence>MKEVQPMAAVNGVVTRLEEARIPVMDRGFLYGDSVYEVFRTYDGVPLFMADHFDRLAHSASLISMEISQSRQALIDEIRSTVQATGATREHDLYVRYQITRGVGAVDLYPGDVQSTTSVIIVKSVPVWNPDYYRKGMAMAIPRVRRNPVDSLDPNIKGGNYLNNVIAVTQARQLGADDCVMLDHRDFVTECGNSNIWFVINDELKTPDAGNLRGLTKKHLHIALAAAGHQSVETPIDLDQVSRASECFVTSATREVMPCRSLRLEDGSQITFPEGGGEVTRRTRRIFSGYIRSYINMHSEDRLL</sequence>
<dbReference type="PANTHER" id="PTHR42743">
    <property type="entry name" value="AMINO-ACID AMINOTRANSFERASE"/>
    <property type="match status" value="1"/>
</dbReference>
<reference evidence="10" key="1">
    <citation type="submission" date="2010-01" db="EMBL/GenBank/DDBJ databases">
        <title>Genome fragments of uncultured bacteria from the North Pacific subtropical Gyre.</title>
        <authorList>
            <person name="Pham V.D."/>
            <person name="Delong E.F."/>
        </authorList>
    </citation>
    <scope>NUCLEOTIDE SEQUENCE</scope>
</reference>
<dbReference type="Pfam" id="PF01063">
    <property type="entry name" value="Aminotran_4"/>
    <property type="match status" value="1"/>
</dbReference>
<dbReference type="GO" id="GO:0016829">
    <property type="term" value="F:lyase activity"/>
    <property type="evidence" value="ECO:0007669"/>
    <property type="project" value="UniProtKB-KW"/>
</dbReference>
<keyword evidence="10" id="KW-0456">Lyase</keyword>
<dbReference type="SUPFAM" id="SSF56752">
    <property type="entry name" value="D-aminoacid aminotransferase-like PLP-dependent enzymes"/>
    <property type="match status" value="1"/>
</dbReference>
<dbReference type="EC" id="2.6.1.42" evidence="6"/>
<comment type="catalytic activity">
    <reaction evidence="8">
        <text>L-isoleucine + 2-oxoglutarate = (S)-3-methyl-2-oxopentanoate + L-glutamate</text>
        <dbReference type="Rhea" id="RHEA:24801"/>
        <dbReference type="ChEBI" id="CHEBI:16810"/>
        <dbReference type="ChEBI" id="CHEBI:29985"/>
        <dbReference type="ChEBI" id="CHEBI:35146"/>
        <dbReference type="ChEBI" id="CHEBI:58045"/>
        <dbReference type="EC" id="2.6.1.42"/>
    </reaction>
</comment>
<evidence type="ECO:0000256" key="3">
    <source>
        <dbReference type="ARBA" id="ARBA00004931"/>
    </source>
</evidence>
<name>E7C850_9GAMM</name>
<comment type="pathway">
    <text evidence="2">Amino-acid biosynthesis; L-isoleucine biosynthesis; L-isoleucine from 2-oxobutanoate: step 4/4.</text>
</comment>
<evidence type="ECO:0000256" key="6">
    <source>
        <dbReference type="ARBA" id="ARBA00013053"/>
    </source>
</evidence>
<evidence type="ECO:0000256" key="1">
    <source>
        <dbReference type="ARBA" id="ARBA00003109"/>
    </source>
</evidence>
<dbReference type="Gene3D" id="3.20.10.10">
    <property type="entry name" value="D-amino Acid Aminotransferase, subunit A, domain 2"/>
    <property type="match status" value="1"/>
</dbReference>
<comment type="catalytic activity">
    <reaction evidence="9">
        <text>L-leucine + 2-oxoglutarate = 4-methyl-2-oxopentanoate + L-glutamate</text>
        <dbReference type="Rhea" id="RHEA:18321"/>
        <dbReference type="ChEBI" id="CHEBI:16810"/>
        <dbReference type="ChEBI" id="CHEBI:17865"/>
        <dbReference type="ChEBI" id="CHEBI:29985"/>
        <dbReference type="ChEBI" id="CHEBI:57427"/>
        <dbReference type="EC" id="2.6.1.42"/>
    </reaction>
</comment>
<evidence type="ECO:0000256" key="7">
    <source>
        <dbReference type="ARBA" id="ARBA00048212"/>
    </source>
</evidence>
<evidence type="ECO:0000256" key="9">
    <source>
        <dbReference type="ARBA" id="ARBA00049229"/>
    </source>
</evidence>
<dbReference type="EMBL" id="GU568019">
    <property type="protein sequence ID" value="ADI23624.1"/>
    <property type="molecule type" value="Genomic_DNA"/>
</dbReference>
<evidence type="ECO:0000256" key="5">
    <source>
        <dbReference type="ARBA" id="ARBA00009320"/>
    </source>
</evidence>
<evidence type="ECO:0000313" key="10">
    <source>
        <dbReference type="EMBL" id="ADI23624.1"/>
    </source>
</evidence>
<dbReference type="InterPro" id="IPR043131">
    <property type="entry name" value="BCAT-like_N"/>
</dbReference>
<dbReference type="AlphaFoldDB" id="E7C850"/>
<evidence type="ECO:0000256" key="2">
    <source>
        <dbReference type="ARBA" id="ARBA00004824"/>
    </source>
</evidence>
<dbReference type="InterPro" id="IPR043132">
    <property type="entry name" value="BCAT-like_C"/>
</dbReference>
<comment type="similarity">
    <text evidence="5">Belongs to the class-IV pyridoxal-phosphate-dependent aminotransferase family.</text>
</comment>
<evidence type="ECO:0000256" key="4">
    <source>
        <dbReference type="ARBA" id="ARBA00005072"/>
    </source>
</evidence>
<dbReference type="GO" id="GO:0046394">
    <property type="term" value="P:carboxylic acid biosynthetic process"/>
    <property type="evidence" value="ECO:0007669"/>
    <property type="project" value="UniProtKB-ARBA"/>
</dbReference>
<organism evidence="10">
    <name type="scientific">uncultured gamma proteobacterium HF4000_06A21</name>
    <dbReference type="NCBI Taxonomy" id="723581"/>
    <lineage>
        <taxon>Bacteria</taxon>
        <taxon>Pseudomonadati</taxon>
        <taxon>Pseudomonadota</taxon>
        <taxon>Gammaproteobacteria</taxon>
        <taxon>environmental samples</taxon>
    </lineage>
</organism>
<comment type="pathway">
    <text evidence="3">Amino-acid biosynthesis; L-valine biosynthesis; L-valine from pyruvate: step 4/4.</text>
</comment>
<comment type="pathway">
    <text evidence="4">Amino-acid biosynthesis; L-leucine biosynthesis; L-leucine from 3-methyl-2-oxobutanoate: step 4/4.</text>
</comment>
<accession>E7C850</accession>
<dbReference type="GO" id="GO:0004084">
    <property type="term" value="F:branched-chain-amino-acid transaminase activity"/>
    <property type="evidence" value="ECO:0007669"/>
    <property type="project" value="UniProtKB-EC"/>
</dbReference>